<dbReference type="FunFam" id="1.20.120.420:FF:000003">
    <property type="entry name" value="Methylthioribose-1-phosphate isomerase"/>
    <property type="match status" value="1"/>
</dbReference>
<dbReference type="NCBIfam" id="NF004326">
    <property type="entry name" value="PRK05720.1"/>
    <property type="match status" value="1"/>
</dbReference>
<organism evidence="2">
    <name type="scientific">marine sediment metagenome</name>
    <dbReference type="NCBI Taxonomy" id="412755"/>
    <lineage>
        <taxon>unclassified sequences</taxon>
        <taxon>metagenomes</taxon>
        <taxon>ecological metagenomes</taxon>
    </lineage>
</organism>
<dbReference type="FunFam" id="3.40.50.10470:FF:000006">
    <property type="entry name" value="Methylthioribose-1-phosphate isomerase"/>
    <property type="match status" value="1"/>
</dbReference>
<dbReference type="GO" id="GO:0046523">
    <property type="term" value="F:S-methyl-5-thioribose-1-phosphate isomerase activity"/>
    <property type="evidence" value="ECO:0007669"/>
    <property type="project" value="TreeGrafter"/>
</dbReference>
<dbReference type="InterPro" id="IPR037171">
    <property type="entry name" value="NagB/RpiA_transferase-like"/>
</dbReference>
<dbReference type="InterPro" id="IPR011559">
    <property type="entry name" value="Initiation_fac_2B_a/b/d"/>
</dbReference>
<dbReference type="Gene3D" id="1.20.120.420">
    <property type="entry name" value="translation initiation factor eif-2b, domain 1"/>
    <property type="match status" value="1"/>
</dbReference>
<evidence type="ECO:0000256" key="1">
    <source>
        <dbReference type="ARBA" id="ARBA00023235"/>
    </source>
</evidence>
<dbReference type="InterPro" id="IPR005251">
    <property type="entry name" value="IF-M1Pi"/>
</dbReference>
<dbReference type="PANTHER" id="PTHR43475:SF1">
    <property type="entry name" value="METHYLTHIORIBOSE-1-PHOSPHATE ISOMERASE"/>
    <property type="match status" value="1"/>
</dbReference>
<evidence type="ECO:0000313" key="2">
    <source>
        <dbReference type="EMBL" id="KKO12502.1"/>
    </source>
</evidence>
<dbReference type="InterPro" id="IPR027363">
    <property type="entry name" value="M1Pi_N"/>
</dbReference>
<dbReference type="AlphaFoldDB" id="A0A0F9YJN1"/>
<dbReference type="EMBL" id="LAZR01000001">
    <property type="protein sequence ID" value="KKO12502.1"/>
    <property type="molecule type" value="Genomic_DNA"/>
</dbReference>
<dbReference type="Pfam" id="PF01008">
    <property type="entry name" value="IF-2B"/>
    <property type="match status" value="1"/>
</dbReference>
<dbReference type="SUPFAM" id="SSF100950">
    <property type="entry name" value="NagB/RpiA/CoA transferase-like"/>
    <property type="match status" value="1"/>
</dbReference>
<dbReference type="GO" id="GO:0019509">
    <property type="term" value="P:L-methionine salvage from methylthioadenosine"/>
    <property type="evidence" value="ECO:0007669"/>
    <property type="project" value="TreeGrafter"/>
</dbReference>
<comment type="caution">
    <text evidence="2">The sequence shown here is derived from an EMBL/GenBank/DDBJ whole genome shotgun (WGS) entry which is preliminary data.</text>
</comment>
<dbReference type="HAMAP" id="MF_01678">
    <property type="entry name" value="Salvage_MtnA"/>
    <property type="match status" value="1"/>
</dbReference>
<protein>
    <recommendedName>
        <fullName evidence="3">S-methyl-5-thioribose-1-phosphate isomerase</fullName>
    </recommendedName>
</protein>
<dbReference type="NCBIfam" id="TIGR00512">
    <property type="entry name" value="salvage_mtnA"/>
    <property type="match status" value="1"/>
</dbReference>
<gene>
    <name evidence="2" type="ORF">LCGC14_0005170</name>
</gene>
<reference evidence="2" key="1">
    <citation type="journal article" date="2015" name="Nature">
        <title>Complex archaea that bridge the gap between prokaryotes and eukaryotes.</title>
        <authorList>
            <person name="Spang A."/>
            <person name="Saw J.H."/>
            <person name="Jorgensen S.L."/>
            <person name="Zaremba-Niedzwiedzka K."/>
            <person name="Martijn J."/>
            <person name="Lind A.E."/>
            <person name="van Eijk R."/>
            <person name="Schleper C."/>
            <person name="Guy L."/>
            <person name="Ettema T.J."/>
        </authorList>
    </citation>
    <scope>NUCLEOTIDE SEQUENCE</scope>
</reference>
<proteinExistence type="inferred from homology"/>
<dbReference type="NCBIfam" id="TIGR00524">
    <property type="entry name" value="eIF-2B_rel"/>
    <property type="match status" value="1"/>
</dbReference>
<dbReference type="InterPro" id="IPR042529">
    <property type="entry name" value="IF_2B-like_C"/>
</dbReference>
<accession>A0A0F9YJN1</accession>
<keyword evidence="1" id="KW-0413">Isomerase</keyword>
<name>A0A0F9YJN1_9ZZZZ</name>
<dbReference type="InterPro" id="IPR000649">
    <property type="entry name" value="IF-2B-related"/>
</dbReference>
<dbReference type="Gene3D" id="3.40.50.10470">
    <property type="entry name" value="Translation initiation factor eif-2b, domain 2"/>
    <property type="match status" value="1"/>
</dbReference>
<sequence>MSNASGDMRTLWYDDNAQQLKIIDQTQLPHQLLIMDIDTLEQACDAIVQMRVRGAPLIGITAAFGVYLALKKDPDTLASACNTLAKTRPTAVNLQWALTRLAEGLVSVPPAQRAEAALEMAKTLLAEDAAACSAIGDAGLALLEKLLAVKQARADDAVLNVLTHCNAGWLATGAWGTALAPIYKAHQAGLPVHVWVDETRPRNQGASLTAWELARSGVPHTLIVDNAGGHLMQHGMVDICLVGSDRTTASGDVCNKIGTYLKALAAFDNRVPFYVALPTSTIDFELSDGVREIPIEERASTEVSHVAGLDASGTACRVAIAPPDTTFSNYGFDVTPARLVSGLITEKGIFPATPQGLLDIKAWL</sequence>
<evidence type="ECO:0008006" key="3">
    <source>
        <dbReference type="Google" id="ProtNLM"/>
    </source>
</evidence>
<dbReference type="PANTHER" id="PTHR43475">
    <property type="entry name" value="METHYLTHIORIBOSE-1-PHOSPHATE ISOMERASE"/>
    <property type="match status" value="1"/>
</dbReference>